<feature type="compositionally biased region" description="Gly residues" evidence="1">
    <location>
        <begin position="1166"/>
        <end position="1181"/>
    </location>
</feature>
<feature type="region of interest" description="Disordered" evidence="1">
    <location>
        <begin position="1159"/>
        <end position="1188"/>
    </location>
</feature>
<dbReference type="EMBL" id="AM941716">
    <property type="protein sequence ID" value="CAQ03487.2"/>
    <property type="molecule type" value="mRNA"/>
</dbReference>
<evidence type="ECO:0000256" key="1">
    <source>
        <dbReference type="SAM" id="MobiDB-lite"/>
    </source>
</evidence>
<dbReference type="Gene3D" id="3.80.10.10">
    <property type="entry name" value="Ribonuclease Inhibitor"/>
    <property type="match status" value="1"/>
</dbReference>
<reference evidence="3" key="1">
    <citation type="journal article" date="2010" name="J. Reprod. Dev.">
        <title>Characterization of maternal antigen that embryos require (MATER/NLRP5) gene and protein in pig somatic tissues and germ cells.</title>
        <authorList>
            <person name="Pisani L.F."/>
            <person name="Ramelli P."/>
            <person name="Lazzari B."/>
            <person name="Braglia S."/>
            <person name="Ceciliani F."/>
            <person name="Mariani P."/>
        </authorList>
    </citation>
    <scope>NUCLEOTIDE SEQUENCE</scope>
    <source>
        <tissue evidence="3">Ovary</tissue>
    </source>
</reference>
<dbReference type="PANTHER" id="PTHR45690">
    <property type="entry name" value="NACHT, LRR AND PYD DOMAINS-CONTAINING PROTEIN 12"/>
    <property type="match status" value="1"/>
</dbReference>
<sequence>MLVDTQYPAYSTWGRRWCFEHLGKEELETFKERLKEPTSEHATCSFPLAEVDDAKSEHLTSLLHEYFPPSFAWSLPPSFLKTCTCVLSMRWKGLISVCRMIKSLSESEEMTTGHDPNMGKVPVPLSELLPWRAMTTGRPQWDHRERGCGHPGSVSISARIQSTRGLRAARPRCCTGPSSLPLRDFTDPRGLVSMSPPARRAPGRSQPEEGATSIPDIDRRRWEPWHLRPLGDRGHRLCGGDPKGMPEPPCPVPKHQDLRHSTDVVEVEPTKMPISPLLTEVLLPGSTPSSPLVARGCRNQEPTSYTPVPCGVVASLYYKGRGCSPAARRVALVRHEPGARASTTGMCLTSARCPRCCPDPPRPPAAGQTGKRPRRTYGGSSLMFSLGDEHREVPKAPMSPCPTPTSPCPAGRITAPPPGLLRYYPSMTKAAGSSKAWDHSGARRGDREVIFSNEGQGAWEGGMWALGPWPSLLLTTTTTKERRWVSPYHLKAATPGSPSHVPLPRPLALLAVSPRCPQVLLRYYPTLTKAVGSSNDRERSCGHPGSGRFSTPWGSSGRVSTLSLRPSLCTKLPWCDTPSKRALPRRSPMPSAVNPSFSMRRAWAEPRKASKKGGRIEPAHGLTGVWVSSRRFQNIKEVRLEAAASHRVGLPRCVPEVQQIHDKRFFSNRSKHLLSTFSNHTNPREAPMVSSILRQWAIKILCVKERHSDCGILNRMFKGVHVSTFPGLLRIHVRLTRSFWTCHLGTPSFRMSLHLQCIRDKSIHKAKGNGVGSLWINPCLLSGGLPSPCYIRQPEVPQPGRKQGDQSVKPLCDALKITQCTLQKLIPQSCHLVSIRGSNLASVLIKHRCLTHCFLSDTDIGTGGLRLLVSDRSASPTASAEPDAKRIQPGQDGPPSLQLQLWATDSLGTRTLLRTLWAKQEWSHCAGWEGNYVTTCWSSFGELPPHRLVLQESVQRDLEESAPEKPGSGCQLLGRRGDCGRVRGTEAEEHPDETRVGSVKLLNFNGWKGTCYSGLPMPQAFVIRLTWCQNNLGHTGMSTDAVDFALITDRNLNPIITWLQGEQSPARVTWTLNSSPRLILAAINSMGICLRRACVRRSSTLTGGEELLATLADRSPLGSRCGLMTPLPTGQVNLEGESCLCRTLDSKPNRSLVRKVLGEGPRSGVHGHGGGEVTPSGGVGAPRGIRVK</sequence>
<name>B9DR52_PIG</name>
<feature type="region of interest" description="Disordered" evidence="1">
    <location>
        <begin position="873"/>
        <end position="895"/>
    </location>
</feature>
<feature type="region of interest" description="Disordered" evidence="1">
    <location>
        <begin position="533"/>
        <end position="554"/>
    </location>
</feature>
<dbReference type="AlphaFoldDB" id="B9DR52"/>
<gene>
    <name evidence="3" type="primary">NALP5</name>
</gene>
<dbReference type="SUPFAM" id="SSF52047">
    <property type="entry name" value="RNI-like"/>
    <property type="match status" value="1"/>
</dbReference>
<dbReference type="Pfam" id="PF02758">
    <property type="entry name" value="PYRIN"/>
    <property type="match status" value="1"/>
</dbReference>
<dbReference type="InterPro" id="IPR011029">
    <property type="entry name" value="DEATH-like_dom_sf"/>
</dbReference>
<dbReference type="InterPro" id="IPR004020">
    <property type="entry name" value="DAPIN"/>
</dbReference>
<dbReference type="InterPro" id="IPR032675">
    <property type="entry name" value="LRR_dom_sf"/>
</dbReference>
<feature type="domain" description="Pyrin" evidence="2">
    <location>
        <begin position="11"/>
        <end position="93"/>
    </location>
</feature>
<dbReference type="SMART" id="SM01289">
    <property type="entry name" value="PYRIN"/>
    <property type="match status" value="1"/>
</dbReference>
<dbReference type="Gene3D" id="1.10.533.10">
    <property type="entry name" value="Death Domain, Fas"/>
    <property type="match status" value="1"/>
</dbReference>
<organism evidence="3">
    <name type="scientific">Sus scrofa</name>
    <name type="common">Pig</name>
    <dbReference type="NCBI Taxonomy" id="9823"/>
    <lineage>
        <taxon>Eukaryota</taxon>
        <taxon>Metazoa</taxon>
        <taxon>Chordata</taxon>
        <taxon>Craniata</taxon>
        <taxon>Vertebrata</taxon>
        <taxon>Euteleostomi</taxon>
        <taxon>Mammalia</taxon>
        <taxon>Eutheria</taxon>
        <taxon>Laurasiatheria</taxon>
        <taxon>Artiodactyla</taxon>
        <taxon>Suina</taxon>
        <taxon>Suidae</taxon>
        <taxon>Sus</taxon>
    </lineage>
</organism>
<feature type="region of interest" description="Disordered" evidence="1">
    <location>
        <begin position="167"/>
        <end position="215"/>
    </location>
</feature>
<dbReference type="SUPFAM" id="SSF47986">
    <property type="entry name" value="DEATH domain"/>
    <property type="match status" value="1"/>
</dbReference>
<evidence type="ECO:0000313" key="3">
    <source>
        <dbReference type="EMBL" id="CAQ03487.2"/>
    </source>
</evidence>
<feature type="region of interest" description="Disordered" evidence="1">
    <location>
        <begin position="358"/>
        <end position="382"/>
    </location>
</feature>
<dbReference type="CDD" id="cd08320">
    <property type="entry name" value="Pyrin_NALPs"/>
    <property type="match status" value="1"/>
</dbReference>
<evidence type="ECO:0000259" key="2">
    <source>
        <dbReference type="SMART" id="SM01289"/>
    </source>
</evidence>
<proteinExistence type="evidence at transcript level"/>
<protein>
    <submittedName>
        <fullName evidence="3">MATER protein</fullName>
    </submittedName>
</protein>
<dbReference type="InterPro" id="IPR050637">
    <property type="entry name" value="NLRP_innate_immun_reg"/>
</dbReference>
<accession>B9DR52</accession>
<dbReference type="PANTHER" id="PTHR45690:SF7">
    <property type="entry name" value="NACHT, LRR AND PYD DOMAINS-CONTAINING PROTEIN 5"/>
    <property type="match status" value="1"/>
</dbReference>